<dbReference type="EMBL" id="BMXT01000002">
    <property type="protein sequence ID" value="GGY26447.1"/>
    <property type="molecule type" value="Genomic_DNA"/>
</dbReference>
<sequence length="103" mass="10770">MPIYEFECSHCGHRFDRLQKLSDTDPSICPACDAPHLRRMVSAPSFRLAGSGWYETDFKKDGDKKRNLAGDGGQSGTTTAASPAPAPAPVATPATGGSGESAS</sequence>
<dbReference type="PANTHER" id="PTHR34404">
    <property type="entry name" value="REGULATORY PROTEIN, FMDB FAMILY"/>
    <property type="match status" value="1"/>
</dbReference>
<comment type="caution">
    <text evidence="3">The sequence shown here is derived from an EMBL/GenBank/DDBJ whole genome shotgun (WGS) entry which is preliminary data.</text>
</comment>
<evidence type="ECO:0000256" key="1">
    <source>
        <dbReference type="SAM" id="MobiDB-lite"/>
    </source>
</evidence>
<keyword evidence="4" id="KW-1185">Reference proteome</keyword>
<dbReference type="NCBIfam" id="TIGR02605">
    <property type="entry name" value="CxxC_CxxC_SSSS"/>
    <property type="match status" value="1"/>
</dbReference>
<proteinExistence type="predicted"/>
<name>A0ABQ2ZW36_9GAMM</name>
<accession>A0ABQ2ZW36</accession>
<dbReference type="Pfam" id="PF09723">
    <property type="entry name" value="Zn_ribbon_8"/>
    <property type="match status" value="1"/>
</dbReference>
<dbReference type="InterPro" id="IPR013429">
    <property type="entry name" value="Regulatory_FmdB_Zinc_ribbon"/>
</dbReference>
<feature type="region of interest" description="Disordered" evidence="1">
    <location>
        <begin position="59"/>
        <end position="103"/>
    </location>
</feature>
<evidence type="ECO:0000313" key="3">
    <source>
        <dbReference type="EMBL" id="GGY26447.1"/>
    </source>
</evidence>
<dbReference type="PANTHER" id="PTHR34404:SF2">
    <property type="entry name" value="CONSERVED SERINE RICH PROTEIN"/>
    <property type="match status" value="1"/>
</dbReference>
<evidence type="ECO:0000313" key="4">
    <source>
        <dbReference type="Proteomes" id="UP000621898"/>
    </source>
</evidence>
<evidence type="ECO:0000259" key="2">
    <source>
        <dbReference type="SMART" id="SM00834"/>
    </source>
</evidence>
<organism evidence="3 4">
    <name type="scientific">Rhodanobacter panaciterrae</name>
    <dbReference type="NCBI Taxonomy" id="490572"/>
    <lineage>
        <taxon>Bacteria</taxon>
        <taxon>Pseudomonadati</taxon>
        <taxon>Pseudomonadota</taxon>
        <taxon>Gammaproteobacteria</taxon>
        <taxon>Lysobacterales</taxon>
        <taxon>Rhodanobacteraceae</taxon>
        <taxon>Rhodanobacter</taxon>
    </lineage>
</organism>
<reference evidence="4" key="1">
    <citation type="journal article" date="2019" name="Int. J. Syst. Evol. Microbiol.">
        <title>The Global Catalogue of Microorganisms (GCM) 10K type strain sequencing project: providing services to taxonomists for standard genome sequencing and annotation.</title>
        <authorList>
            <consortium name="The Broad Institute Genomics Platform"/>
            <consortium name="The Broad Institute Genome Sequencing Center for Infectious Disease"/>
            <person name="Wu L."/>
            <person name="Ma J."/>
        </authorList>
    </citation>
    <scope>NUCLEOTIDE SEQUENCE [LARGE SCALE GENOMIC DNA]</scope>
    <source>
        <strain evidence="4">KCTC 22232</strain>
    </source>
</reference>
<dbReference type="RefSeq" id="WP_189441029.1">
    <property type="nucleotide sequence ID" value="NZ_BMXT01000002.1"/>
</dbReference>
<dbReference type="Proteomes" id="UP000621898">
    <property type="component" value="Unassembled WGS sequence"/>
</dbReference>
<feature type="domain" description="Putative regulatory protein FmdB zinc ribbon" evidence="2">
    <location>
        <begin position="1"/>
        <end position="42"/>
    </location>
</feature>
<feature type="compositionally biased region" description="Basic and acidic residues" evidence="1">
    <location>
        <begin position="59"/>
        <end position="68"/>
    </location>
</feature>
<protein>
    <submittedName>
        <fullName evidence="3">Regulatory protein, FmdB family</fullName>
    </submittedName>
</protein>
<dbReference type="SMART" id="SM00834">
    <property type="entry name" value="CxxC_CXXC_SSSS"/>
    <property type="match status" value="1"/>
</dbReference>
<gene>
    <name evidence="3" type="ORF">GCM10008098_19320</name>
</gene>